<organism evidence="1 2">
    <name type="scientific">Pangasius djambal</name>
    <dbReference type="NCBI Taxonomy" id="1691987"/>
    <lineage>
        <taxon>Eukaryota</taxon>
        <taxon>Metazoa</taxon>
        <taxon>Chordata</taxon>
        <taxon>Craniata</taxon>
        <taxon>Vertebrata</taxon>
        <taxon>Euteleostomi</taxon>
        <taxon>Actinopterygii</taxon>
        <taxon>Neopterygii</taxon>
        <taxon>Teleostei</taxon>
        <taxon>Ostariophysi</taxon>
        <taxon>Siluriformes</taxon>
        <taxon>Pangasiidae</taxon>
        <taxon>Pangasius</taxon>
    </lineage>
</organism>
<name>A0ACC5YY67_9TELE</name>
<comment type="caution">
    <text evidence="1">The sequence shown here is derived from an EMBL/GenBank/DDBJ whole genome shotgun (WGS) entry which is preliminary data.</text>
</comment>
<gene>
    <name evidence="1" type="ORF">PDJAM_G00053600</name>
</gene>
<evidence type="ECO:0000313" key="2">
    <source>
        <dbReference type="Proteomes" id="UP000830395"/>
    </source>
</evidence>
<reference evidence="1" key="1">
    <citation type="submission" date="2020-02" db="EMBL/GenBank/DDBJ databases">
        <title>Genome sequencing of the panga catfish, Pangasius djambal.</title>
        <authorList>
            <person name="Wen M."/>
            <person name="Zahm M."/>
            <person name="Roques C."/>
            <person name="Cabau C."/>
            <person name="Klopp C."/>
            <person name="Donnadieu C."/>
            <person name="Jouanno E."/>
            <person name="Avarre J.-C."/>
            <person name="Campet M."/>
            <person name="Ha T."/>
            <person name="Dugue R."/>
            <person name="Lampietro C."/>
            <person name="Louis A."/>
            <person name="Herpin A."/>
            <person name="Echchiki A."/>
            <person name="Berthelot C."/>
            <person name="Parey E."/>
            <person name="Roest-Crollius H."/>
            <person name="Braasch I."/>
            <person name="Postlethwait J.H."/>
            <person name="Bobe J."/>
            <person name="Montfort J."/>
            <person name="Bouchez O."/>
            <person name="Begum T."/>
            <person name="Schartl M."/>
            <person name="Gustiano R."/>
            <person name="Guiguen Y."/>
        </authorList>
    </citation>
    <scope>NUCLEOTIDE SEQUENCE</scope>
    <source>
        <strain evidence="1">Pdj_M5554</strain>
    </source>
</reference>
<dbReference type="EMBL" id="CM040988">
    <property type="protein sequence ID" value="MCJ8739976.1"/>
    <property type="molecule type" value="Genomic_DNA"/>
</dbReference>
<protein>
    <submittedName>
        <fullName evidence="1">Uncharacterized protein</fullName>
    </submittedName>
</protein>
<sequence>MAKVPVGKVLLRNVIRHTDAHNKARHHLQTFIPFPFFFVCLLSLHLGSNNADVCYNR</sequence>
<keyword evidence="2" id="KW-1185">Reference proteome</keyword>
<accession>A0ACC5YY67</accession>
<dbReference type="Proteomes" id="UP000830395">
    <property type="component" value="Chromosome 14"/>
</dbReference>
<proteinExistence type="predicted"/>
<evidence type="ECO:0000313" key="1">
    <source>
        <dbReference type="EMBL" id="MCJ8739976.1"/>
    </source>
</evidence>